<dbReference type="Pfam" id="PF00664">
    <property type="entry name" value="ABC_membrane"/>
    <property type="match status" value="1"/>
</dbReference>
<evidence type="ECO:0000259" key="9">
    <source>
        <dbReference type="PROSITE" id="PS50893"/>
    </source>
</evidence>
<evidence type="ECO:0000256" key="2">
    <source>
        <dbReference type="ARBA" id="ARBA00022692"/>
    </source>
</evidence>
<keyword evidence="6 8" id="KW-0472">Membrane</keyword>
<feature type="transmembrane region" description="Helical" evidence="8">
    <location>
        <begin position="274"/>
        <end position="295"/>
    </location>
</feature>
<accession>K2LCQ7</accession>
<dbReference type="InterPro" id="IPR027417">
    <property type="entry name" value="P-loop_NTPase"/>
</dbReference>
<feature type="transmembrane region" description="Helical" evidence="8">
    <location>
        <begin position="165"/>
        <end position="183"/>
    </location>
</feature>
<feature type="compositionally biased region" description="Basic and acidic residues" evidence="7">
    <location>
        <begin position="7"/>
        <end position="16"/>
    </location>
</feature>
<dbReference type="Gene3D" id="1.20.1560.10">
    <property type="entry name" value="ABC transporter type 1, transmembrane domain"/>
    <property type="match status" value="1"/>
</dbReference>
<dbReference type="InterPro" id="IPR011527">
    <property type="entry name" value="ABC1_TM_dom"/>
</dbReference>
<dbReference type="FunFam" id="3.40.50.300:FF:000218">
    <property type="entry name" value="Multidrug ABC transporter ATP-binding protein"/>
    <property type="match status" value="1"/>
</dbReference>
<evidence type="ECO:0000256" key="1">
    <source>
        <dbReference type="ARBA" id="ARBA00004651"/>
    </source>
</evidence>
<dbReference type="PANTHER" id="PTHR43394">
    <property type="entry name" value="ATP-DEPENDENT PERMEASE MDL1, MITOCHONDRIAL"/>
    <property type="match status" value="1"/>
</dbReference>
<feature type="region of interest" description="Disordered" evidence="7">
    <location>
        <begin position="1"/>
        <end position="29"/>
    </location>
</feature>
<evidence type="ECO:0000256" key="5">
    <source>
        <dbReference type="ARBA" id="ARBA00022989"/>
    </source>
</evidence>
<feature type="compositionally biased region" description="Polar residues" evidence="7">
    <location>
        <begin position="20"/>
        <end position="29"/>
    </location>
</feature>
<feature type="transmembrane region" description="Helical" evidence="8">
    <location>
        <begin position="189"/>
        <end position="206"/>
    </location>
</feature>
<dbReference type="PROSITE" id="PS00211">
    <property type="entry name" value="ABC_TRANSPORTER_1"/>
    <property type="match status" value="1"/>
</dbReference>
<dbReference type="EMBL" id="AMRG01000001">
    <property type="protein sequence ID" value="EKE87655.1"/>
    <property type="molecule type" value="Genomic_DNA"/>
</dbReference>
<dbReference type="Pfam" id="PF00005">
    <property type="entry name" value="ABC_tran"/>
    <property type="match status" value="1"/>
</dbReference>
<evidence type="ECO:0000256" key="7">
    <source>
        <dbReference type="SAM" id="MobiDB-lite"/>
    </source>
</evidence>
<dbReference type="STRING" id="740709.A10D4_01135"/>
<keyword evidence="12" id="KW-1185">Reference proteome</keyword>
<dbReference type="SUPFAM" id="SSF52540">
    <property type="entry name" value="P-loop containing nucleoside triphosphate hydrolases"/>
    <property type="match status" value="1"/>
</dbReference>
<dbReference type="PROSITE" id="PS50929">
    <property type="entry name" value="ABC_TM1F"/>
    <property type="match status" value="1"/>
</dbReference>
<organism evidence="11 12">
    <name type="scientific">Idiomarina xiamenensis 10-D-4</name>
    <dbReference type="NCBI Taxonomy" id="740709"/>
    <lineage>
        <taxon>Bacteria</taxon>
        <taxon>Pseudomonadati</taxon>
        <taxon>Pseudomonadota</taxon>
        <taxon>Gammaproteobacteria</taxon>
        <taxon>Alteromonadales</taxon>
        <taxon>Idiomarinaceae</taxon>
        <taxon>Idiomarina</taxon>
    </lineage>
</organism>
<comment type="subcellular location">
    <subcellularLocation>
        <location evidence="1">Cell membrane</location>
        <topology evidence="1">Multi-pass membrane protein</topology>
    </subcellularLocation>
</comment>
<dbReference type="CDD" id="cd18557">
    <property type="entry name" value="ABC_6TM_TAP_ABCB8_10_like"/>
    <property type="match status" value="1"/>
</dbReference>
<dbReference type="AlphaFoldDB" id="K2LCQ7"/>
<dbReference type="PROSITE" id="PS50893">
    <property type="entry name" value="ABC_TRANSPORTER_2"/>
    <property type="match status" value="1"/>
</dbReference>
<feature type="transmembrane region" description="Helical" evidence="8">
    <location>
        <begin position="307"/>
        <end position="325"/>
    </location>
</feature>
<keyword evidence="2 8" id="KW-0812">Transmembrane</keyword>
<dbReference type="GO" id="GO:0016887">
    <property type="term" value="F:ATP hydrolysis activity"/>
    <property type="evidence" value="ECO:0007669"/>
    <property type="project" value="InterPro"/>
</dbReference>
<keyword evidence="3" id="KW-0547">Nucleotide-binding</keyword>
<name>K2LCQ7_9GAMM</name>
<dbReference type="PATRIC" id="fig|740709.3.peg.230"/>
<protein>
    <submittedName>
        <fullName evidence="11">ABC transporter-like protein</fullName>
    </submittedName>
</protein>
<feature type="transmembrane region" description="Helical" evidence="8">
    <location>
        <begin position="84"/>
        <end position="108"/>
    </location>
</feature>
<evidence type="ECO:0000256" key="4">
    <source>
        <dbReference type="ARBA" id="ARBA00022840"/>
    </source>
</evidence>
<dbReference type="InterPro" id="IPR017871">
    <property type="entry name" value="ABC_transporter-like_CS"/>
</dbReference>
<feature type="domain" description="ABC transporter" evidence="9">
    <location>
        <begin position="368"/>
        <end position="590"/>
    </location>
</feature>
<gene>
    <name evidence="11" type="ORF">A10D4_01135</name>
</gene>
<evidence type="ECO:0000256" key="8">
    <source>
        <dbReference type="SAM" id="Phobius"/>
    </source>
</evidence>
<reference evidence="11 12" key="1">
    <citation type="journal article" date="2012" name="J. Bacteriol.">
        <title>Genome Sequence of Idiomarina xiamenensis Type Strain 10-D-4.</title>
        <authorList>
            <person name="Lai Q."/>
            <person name="Wang L."/>
            <person name="Wang W."/>
            <person name="Shao Z."/>
        </authorList>
    </citation>
    <scope>NUCLEOTIDE SEQUENCE [LARGE SCALE GENOMIC DNA]</scope>
    <source>
        <strain evidence="11 12">10-D-4</strain>
    </source>
</reference>
<dbReference type="InterPro" id="IPR003439">
    <property type="entry name" value="ABC_transporter-like_ATP-bd"/>
</dbReference>
<proteinExistence type="predicted"/>
<evidence type="ECO:0000313" key="11">
    <source>
        <dbReference type="EMBL" id="EKE87655.1"/>
    </source>
</evidence>
<dbReference type="Gene3D" id="3.40.50.300">
    <property type="entry name" value="P-loop containing nucleotide triphosphate hydrolases"/>
    <property type="match status" value="1"/>
</dbReference>
<dbReference type="GO" id="GO:0015421">
    <property type="term" value="F:ABC-type oligopeptide transporter activity"/>
    <property type="evidence" value="ECO:0007669"/>
    <property type="project" value="TreeGrafter"/>
</dbReference>
<dbReference type="InterPro" id="IPR036640">
    <property type="entry name" value="ABC1_TM_sf"/>
</dbReference>
<keyword evidence="4" id="KW-0067">ATP-binding</keyword>
<evidence type="ECO:0000256" key="6">
    <source>
        <dbReference type="ARBA" id="ARBA00023136"/>
    </source>
</evidence>
<dbReference type="InterPro" id="IPR039421">
    <property type="entry name" value="Type_1_exporter"/>
</dbReference>
<dbReference type="SUPFAM" id="SSF90123">
    <property type="entry name" value="ABC transporter transmembrane region"/>
    <property type="match status" value="1"/>
</dbReference>
<feature type="transmembrane region" description="Helical" evidence="8">
    <location>
        <begin position="47"/>
        <end position="72"/>
    </location>
</feature>
<sequence length="591" mass="65046">MLSYRNRRSDCPEYERAPMTSKNQTTSAFSPSFRQPLTLLIPCWRRLLLGLLMMLITVVIQLSIPRAIAYFIDHAVRVDDRDWLSWAGWLMVAVLVVHAGATAMRLYLFESAGATMVTALRQRLYQRLLGQSISFYDQHRIGDLSNRLSADVEQLKDTLTMGFAIALRAALTCVGGAVLLLLLSPALSLLMLVIVPLSFYAARFTGKKLRGKSRDVQQQLADCNQLAQESFANIRLIHAFNQQRSAQQRYRQATDDAKQSAIASSRLLASYQGVTTFIQYLVLLVTLWFGGQLVLAQQLSIGELTSFILYAAMVAMSATGVSWFWGEWMKAMGATERVFQLLAQAPAQPLAAPADDQHTPATPISGDIRFHNVSFCYPSRPEVAALTQLNLHIKAGERVALVGASGAGKSTIASLLLGFYQPASGQIYFDDIDAATMPLAQRRQQLAIVEQEPSLFSGTVMDNLRFAVAASDRMSVSDEEIIAAAKRANAHEFIQRLPAGYDTHLGDRGLQLSGGQKQRIAIARAILRDARILILDEATSALDESNENQIQQALNELMAGRTTIIISHRAATIAQAERVVHLRAGQVVPAT</sequence>
<keyword evidence="5 8" id="KW-1133">Transmembrane helix</keyword>
<comment type="caution">
    <text evidence="11">The sequence shown here is derived from an EMBL/GenBank/DDBJ whole genome shotgun (WGS) entry which is preliminary data.</text>
</comment>
<dbReference type="InterPro" id="IPR003593">
    <property type="entry name" value="AAA+_ATPase"/>
</dbReference>
<evidence type="ECO:0000256" key="3">
    <source>
        <dbReference type="ARBA" id="ARBA00022741"/>
    </source>
</evidence>
<dbReference type="GO" id="GO:0005524">
    <property type="term" value="F:ATP binding"/>
    <property type="evidence" value="ECO:0007669"/>
    <property type="project" value="UniProtKB-KW"/>
</dbReference>
<dbReference type="eggNOG" id="COG1132">
    <property type="taxonomic scope" value="Bacteria"/>
</dbReference>
<evidence type="ECO:0000313" key="12">
    <source>
        <dbReference type="Proteomes" id="UP000014115"/>
    </source>
</evidence>
<feature type="domain" description="ABC transmembrane type-1" evidence="10">
    <location>
        <begin position="48"/>
        <end position="330"/>
    </location>
</feature>
<dbReference type="SMART" id="SM00382">
    <property type="entry name" value="AAA"/>
    <property type="match status" value="1"/>
</dbReference>
<evidence type="ECO:0000259" key="10">
    <source>
        <dbReference type="PROSITE" id="PS50929"/>
    </source>
</evidence>
<dbReference type="GO" id="GO:0005886">
    <property type="term" value="C:plasma membrane"/>
    <property type="evidence" value="ECO:0007669"/>
    <property type="project" value="UniProtKB-SubCell"/>
</dbReference>
<dbReference type="PANTHER" id="PTHR43394:SF1">
    <property type="entry name" value="ATP-BINDING CASSETTE SUB-FAMILY B MEMBER 10, MITOCHONDRIAL"/>
    <property type="match status" value="1"/>
</dbReference>
<dbReference type="Proteomes" id="UP000014115">
    <property type="component" value="Unassembled WGS sequence"/>
</dbReference>